<organism evidence="1 2">
    <name type="scientific">Dubosiella muris</name>
    <dbReference type="NCBI Taxonomy" id="3038133"/>
    <lineage>
        <taxon>Bacteria</taxon>
        <taxon>Bacillati</taxon>
        <taxon>Bacillota</taxon>
        <taxon>Erysipelotrichia</taxon>
        <taxon>Erysipelotrichales</taxon>
        <taxon>Erysipelotrichaceae</taxon>
        <taxon>Dubosiella</taxon>
    </lineage>
</organism>
<protein>
    <submittedName>
        <fullName evidence="1">L-serine ammonia-lyase</fullName>
    </submittedName>
</protein>
<name>A0AC61R566_9FIRM</name>
<evidence type="ECO:0000313" key="1">
    <source>
        <dbReference type="EMBL" id="TGY65072.1"/>
    </source>
</evidence>
<dbReference type="Proteomes" id="UP000308836">
    <property type="component" value="Unassembled WGS sequence"/>
</dbReference>
<comment type="caution">
    <text evidence="1">The sequence shown here is derived from an EMBL/GenBank/DDBJ whole genome shotgun (WGS) entry which is preliminary data.</text>
</comment>
<keyword evidence="2" id="KW-1185">Reference proteome</keyword>
<evidence type="ECO:0000313" key="2">
    <source>
        <dbReference type="Proteomes" id="UP000308836"/>
    </source>
</evidence>
<sequence>MQSIKEIFKIGPGPSSSHTFGPMRASEYIKQTYPNATEVRVTLYGSLALTGRGHLTDMIIKKTLKPLPVSIVFDIKSPVQHPNTMRFDVFENGKACASHTFVSIGGGKIERDGEKALDGDNIYPQTTMDEIHAYCKKHHLGFDEYVDQTEGKDFDTYMKAIFSAMIKSVKKGLSKTGVLPGSLQLDRVASALNQSAKSCDDITEQNALLLASYAYAASEQNASGGTVVTAPTMGSCGVLPALVYHYYYDLEYPKGKIIKGLKVAGLIGNLIQYNATISGAKAGCQAEVGAACSMGAAMIAFLQGQTNSQIECAAEIGLEHHLGLTCDPVGGYVMIPCIERNAVAAQRSIDAARLAKYLRNVKKNRVSFDMVVQTMNLTGKKLPIELKESALGGLAIVVPEHRTQK</sequence>
<dbReference type="EMBL" id="SRYG01000023">
    <property type="protein sequence ID" value="TGY65072.1"/>
    <property type="molecule type" value="Genomic_DNA"/>
</dbReference>
<reference evidence="1" key="1">
    <citation type="submission" date="2019-04" db="EMBL/GenBank/DDBJ databases">
        <title>Microbes associate with the intestines of laboratory mice.</title>
        <authorList>
            <person name="Navarre W."/>
            <person name="Wong E."/>
            <person name="Huang K."/>
            <person name="Tropini C."/>
            <person name="Ng K."/>
            <person name="Yu B."/>
        </authorList>
    </citation>
    <scope>NUCLEOTIDE SEQUENCE</scope>
    <source>
        <strain evidence="1">NM09_H32</strain>
    </source>
</reference>
<proteinExistence type="predicted"/>
<gene>
    <name evidence="1" type="ORF">E5336_10230</name>
</gene>
<accession>A0AC61R566</accession>